<dbReference type="Proteomes" id="UP000325780">
    <property type="component" value="Unassembled WGS sequence"/>
</dbReference>
<sequence length="864" mass="94622">MPFLWGDPASHFGTDNDAVYVALTRFRRTLRYARREVRMLTHTLHLPPALSEIYGGPRPEWLREVLESLPCLQSLIVSKLPFFDHNSMVALKGTASTNGVDYNIYNVRLLVAEREPNTTSMGLAETLLHFQELIYLDLSYTLPARDSSVLTAISQLELLQVLKLRGIGLRDSDAEFLANAIGLRVRNLDLRDNKLTDMAVRSLLQASFLSPGSPTVSQIQGAGTIRFSSPLAQETSSSASPKWLSSSTLDEQFMKALTQPLTGRSWVESLPHVGITHLYMANNQITVEGVASLLASCRLHVLDIGTVDTAESIRGQSPITHHGDPRRLPGAEKLIPVIGSVAKENLTYLRAHHAVCTADVSWKDADTSNEFLSELPAQSEPPKGQLSELEAVEAVNSIHELPVNEAPIFELEGSTVTDIPQRAHQDAGQHTQPLIYQGSLPIRRRGSDFAPEVVDTTQVRVEYADTQSGNSNPLPPTQVHDGLVPLKSELNSASSAPIPICTSPMTMGDPKTQRIQELLSKRPPKSTIPRKDSKENFPYLHPSYAPHLETLVLTDVPSHVPPNSPILRSLIRFITACSNEALLATLQAGSDYSLPPGRARAKAEQERSRSLFGLRRLVLEVTPVEKTSASLTAWRSMSYQQGTAKSSTGDRDLENMWSAAADDFSFFGEDECGVPENDTGKYFPMAALNEKVTLIPEDDDSGRSGNLTPKVSVSRLPELSSSPPHGRHSRPVSTISMPKHTGGGAVLPQVESPEVDLVAELATFRRSKKAEYEALLRRDRNRRSTNGTTSSLLSPLGSLTSFRPPSPSPDLASTAVSAPQLAMAHYVEGHWKGEVKIVRNAAPKGRSGVVDMYGNYFEKGYLYP</sequence>
<name>A0A5N6TPU5_ASPAV</name>
<protein>
    <recommendedName>
        <fullName evidence="4">Leucine rich repeat domain protein</fullName>
    </recommendedName>
</protein>
<dbReference type="AlphaFoldDB" id="A0A5N6TPU5"/>
<accession>A0A5N6TPU5</accession>
<evidence type="ECO:0008006" key="4">
    <source>
        <dbReference type="Google" id="ProtNLM"/>
    </source>
</evidence>
<feature type="region of interest" description="Disordered" evidence="1">
    <location>
        <begin position="777"/>
        <end position="814"/>
    </location>
</feature>
<evidence type="ECO:0000313" key="2">
    <source>
        <dbReference type="EMBL" id="KAE8148159.1"/>
    </source>
</evidence>
<evidence type="ECO:0000256" key="1">
    <source>
        <dbReference type="SAM" id="MobiDB-lite"/>
    </source>
</evidence>
<feature type="compositionally biased region" description="Low complexity" evidence="1">
    <location>
        <begin position="784"/>
        <end position="801"/>
    </location>
</feature>
<gene>
    <name evidence="2" type="ORF">BDV25DRAFT_131468</name>
</gene>
<dbReference type="Gene3D" id="3.80.10.10">
    <property type="entry name" value="Ribonuclease Inhibitor"/>
    <property type="match status" value="1"/>
</dbReference>
<feature type="region of interest" description="Disordered" evidence="1">
    <location>
        <begin position="695"/>
        <end position="749"/>
    </location>
</feature>
<proteinExistence type="predicted"/>
<dbReference type="OrthoDB" id="408631at2759"/>
<dbReference type="EMBL" id="ML742172">
    <property type="protein sequence ID" value="KAE8148159.1"/>
    <property type="molecule type" value="Genomic_DNA"/>
</dbReference>
<dbReference type="SUPFAM" id="SSF52047">
    <property type="entry name" value="RNI-like"/>
    <property type="match status" value="1"/>
</dbReference>
<organism evidence="2 3">
    <name type="scientific">Aspergillus avenaceus</name>
    <dbReference type="NCBI Taxonomy" id="36643"/>
    <lineage>
        <taxon>Eukaryota</taxon>
        <taxon>Fungi</taxon>
        <taxon>Dikarya</taxon>
        <taxon>Ascomycota</taxon>
        <taxon>Pezizomycotina</taxon>
        <taxon>Eurotiomycetes</taxon>
        <taxon>Eurotiomycetidae</taxon>
        <taxon>Eurotiales</taxon>
        <taxon>Aspergillaceae</taxon>
        <taxon>Aspergillus</taxon>
        <taxon>Aspergillus subgen. Circumdati</taxon>
    </lineage>
</organism>
<dbReference type="InterPro" id="IPR032675">
    <property type="entry name" value="LRR_dom_sf"/>
</dbReference>
<keyword evidence="3" id="KW-1185">Reference proteome</keyword>
<reference evidence="2 3" key="1">
    <citation type="submission" date="2019-04" db="EMBL/GenBank/DDBJ databases">
        <title>Friends and foes A comparative genomics study of 23 Aspergillus species from section Flavi.</title>
        <authorList>
            <consortium name="DOE Joint Genome Institute"/>
            <person name="Kjaerbolling I."/>
            <person name="Vesth T."/>
            <person name="Frisvad J.C."/>
            <person name="Nybo J.L."/>
            <person name="Theobald S."/>
            <person name="Kildgaard S."/>
            <person name="Isbrandt T."/>
            <person name="Kuo A."/>
            <person name="Sato A."/>
            <person name="Lyhne E.K."/>
            <person name="Kogle M.E."/>
            <person name="Wiebenga A."/>
            <person name="Kun R.S."/>
            <person name="Lubbers R.J."/>
            <person name="Makela M.R."/>
            <person name="Barry K."/>
            <person name="Chovatia M."/>
            <person name="Clum A."/>
            <person name="Daum C."/>
            <person name="Haridas S."/>
            <person name="He G."/>
            <person name="LaButti K."/>
            <person name="Lipzen A."/>
            <person name="Mondo S."/>
            <person name="Riley R."/>
            <person name="Salamov A."/>
            <person name="Simmons B.A."/>
            <person name="Magnuson J.K."/>
            <person name="Henrissat B."/>
            <person name="Mortensen U.H."/>
            <person name="Larsen T.O."/>
            <person name="Devries R.P."/>
            <person name="Grigoriev I.V."/>
            <person name="Machida M."/>
            <person name="Baker S.E."/>
            <person name="Andersen M.R."/>
        </authorList>
    </citation>
    <scope>NUCLEOTIDE SEQUENCE [LARGE SCALE GENOMIC DNA]</scope>
    <source>
        <strain evidence="2 3">IBT 18842</strain>
    </source>
</reference>
<evidence type="ECO:0000313" key="3">
    <source>
        <dbReference type="Proteomes" id="UP000325780"/>
    </source>
</evidence>